<dbReference type="InterPro" id="IPR007374">
    <property type="entry name" value="ASCH_domain"/>
</dbReference>
<gene>
    <name evidence="2" type="ORF">Terrestrivirus5_65</name>
</gene>
<evidence type="ECO:0000259" key="1">
    <source>
        <dbReference type="SMART" id="SM01022"/>
    </source>
</evidence>
<dbReference type="EMBL" id="MK071983">
    <property type="protein sequence ID" value="AYV76243.1"/>
    <property type="molecule type" value="Genomic_DNA"/>
</dbReference>
<sequence>MVDFHYKYLKYKEKYLNLVQRGGNETYNISVKEPWFSFICNGDKTIEGRLNKNIFSKFVVGDYVVFENKNDSCKTQIVGINEYKSFEEYLDNKGLEKTLPSVKTIEAGISVYRQYYSEEDEKKYGVLAIEIKLMR</sequence>
<evidence type="ECO:0000313" key="2">
    <source>
        <dbReference type="EMBL" id="AYV76243.1"/>
    </source>
</evidence>
<dbReference type="Gene3D" id="2.30.130.30">
    <property type="entry name" value="Hypothetical protein"/>
    <property type="match status" value="1"/>
</dbReference>
<protein>
    <submittedName>
        <fullName evidence="2">ASCH domain protein</fullName>
    </submittedName>
</protein>
<dbReference type="InterPro" id="IPR016645">
    <property type="entry name" value="UCP016134"/>
</dbReference>
<dbReference type="SMART" id="SM01022">
    <property type="entry name" value="ASCH"/>
    <property type="match status" value="1"/>
</dbReference>
<reference evidence="2" key="1">
    <citation type="submission" date="2018-10" db="EMBL/GenBank/DDBJ databases">
        <title>Hidden diversity of soil giant viruses.</title>
        <authorList>
            <person name="Schulz F."/>
            <person name="Alteio L."/>
            <person name="Goudeau D."/>
            <person name="Ryan E.M."/>
            <person name="Malmstrom R.R."/>
            <person name="Blanchard J."/>
            <person name="Woyke T."/>
        </authorList>
    </citation>
    <scope>NUCLEOTIDE SEQUENCE</scope>
    <source>
        <strain evidence="2">TEV1</strain>
    </source>
</reference>
<feature type="domain" description="ASCH" evidence="1">
    <location>
        <begin position="29"/>
        <end position="135"/>
    </location>
</feature>
<dbReference type="PANTHER" id="PTHR34204:SF2">
    <property type="entry name" value="RNA-BINDING ASCH DOMAIN PROTEIN"/>
    <property type="match status" value="1"/>
</dbReference>
<proteinExistence type="predicted"/>
<dbReference type="Pfam" id="PF04266">
    <property type="entry name" value="ASCH"/>
    <property type="match status" value="1"/>
</dbReference>
<name>A0A3G4ZRM0_9VIRU</name>
<dbReference type="PANTHER" id="PTHR34204">
    <property type="entry name" value="RNA-BINDING ASCH DOMAIN PROTEIN"/>
    <property type="match status" value="1"/>
</dbReference>
<dbReference type="InterPro" id="IPR015947">
    <property type="entry name" value="PUA-like_sf"/>
</dbReference>
<dbReference type="PIRSF" id="PIRSF016134">
    <property type="entry name" value="UCP016134"/>
    <property type="match status" value="1"/>
</dbReference>
<organism evidence="2">
    <name type="scientific">Terrestrivirus sp</name>
    <dbReference type="NCBI Taxonomy" id="2487775"/>
    <lineage>
        <taxon>Viruses</taxon>
        <taxon>Varidnaviria</taxon>
        <taxon>Bamfordvirae</taxon>
        <taxon>Nucleocytoviricota</taxon>
        <taxon>Megaviricetes</taxon>
        <taxon>Imitervirales</taxon>
        <taxon>Mimiviridae</taxon>
        <taxon>Klosneuvirinae</taxon>
    </lineage>
</organism>
<accession>A0A3G4ZRM0</accession>
<dbReference type="SUPFAM" id="SSF88697">
    <property type="entry name" value="PUA domain-like"/>
    <property type="match status" value="1"/>
</dbReference>